<evidence type="ECO:0000313" key="2">
    <source>
        <dbReference type="EMBL" id="EMC97417.1"/>
    </source>
</evidence>
<evidence type="ECO:0000256" key="1">
    <source>
        <dbReference type="SAM" id="MobiDB-lite"/>
    </source>
</evidence>
<organism evidence="2 3">
    <name type="scientific">Baudoinia panamericana (strain UAMH 10762)</name>
    <name type="common">Angels' share fungus</name>
    <name type="synonym">Baudoinia compniacensis (strain UAMH 10762)</name>
    <dbReference type="NCBI Taxonomy" id="717646"/>
    <lineage>
        <taxon>Eukaryota</taxon>
        <taxon>Fungi</taxon>
        <taxon>Dikarya</taxon>
        <taxon>Ascomycota</taxon>
        <taxon>Pezizomycotina</taxon>
        <taxon>Dothideomycetes</taxon>
        <taxon>Dothideomycetidae</taxon>
        <taxon>Mycosphaerellales</taxon>
        <taxon>Teratosphaeriaceae</taxon>
        <taxon>Baudoinia</taxon>
    </lineage>
</organism>
<dbReference type="RefSeq" id="XP_007675810.1">
    <property type="nucleotide sequence ID" value="XM_007677620.1"/>
</dbReference>
<dbReference type="PANTHER" id="PTHR38119">
    <property type="entry name" value="BTB DOMAIN-CONTAINING PROTEIN-RELATED"/>
    <property type="match status" value="1"/>
</dbReference>
<reference evidence="2 3" key="1">
    <citation type="journal article" date="2012" name="PLoS Pathog.">
        <title>Diverse lifestyles and strategies of plant pathogenesis encoded in the genomes of eighteen Dothideomycetes fungi.</title>
        <authorList>
            <person name="Ohm R.A."/>
            <person name="Feau N."/>
            <person name="Henrissat B."/>
            <person name="Schoch C.L."/>
            <person name="Horwitz B.A."/>
            <person name="Barry K.W."/>
            <person name="Condon B.J."/>
            <person name="Copeland A.C."/>
            <person name="Dhillon B."/>
            <person name="Glaser F."/>
            <person name="Hesse C.N."/>
            <person name="Kosti I."/>
            <person name="LaButti K."/>
            <person name="Lindquist E.A."/>
            <person name="Lucas S."/>
            <person name="Salamov A.A."/>
            <person name="Bradshaw R.E."/>
            <person name="Ciuffetti L."/>
            <person name="Hamelin R.C."/>
            <person name="Kema G.H.J."/>
            <person name="Lawrence C."/>
            <person name="Scott J.A."/>
            <person name="Spatafora J.W."/>
            <person name="Turgeon B.G."/>
            <person name="de Wit P.J.G.M."/>
            <person name="Zhong S."/>
            <person name="Goodwin S.B."/>
            <person name="Grigoriev I.V."/>
        </authorList>
    </citation>
    <scope>NUCLEOTIDE SEQUENCE [LARGE SCALE GENOMIC DNA]</scope>
    <source>
        <strain evidence="2 3">UAMH 10762</strain>
    </source>
</reference>
<dbReference type="KEGG" id="bcom:BAUCODRAFT_121872"/>
<keyword evidence="3" id="KW-1185">Reference proteome</keyword>
<dbReference type="PANTHER" id="PTHR38119:SF1">
    <property type="entry name" value="BTB DOMAIN-CONTAINING PROTEIN"/>
    <property type="match status" value="1"/>
</dbReference>
<dbReference type="AlphaFoldDB" id="M2LSG5"/>
<dbReference type="EMBL" id="KB445554">
    <property type="protein sequence ID" value="EMC97417.1"/>
    <property type="molecule type" value="Genomic_DNA"/>
</dbReference>
<dbReference type="OrthoDB" id="5280838at2759"/>
<dbReference type="eggNOG" id="ENOG502RKWD">
    <property type="taxonomic scope" value="Eukaryota"/>
</dbReference>
<dbReference type="Proteomes" id="UP000011761">
    <property type="component" value="Unassembled WGS sequence"/>
</dbReference>
<dbReference type="HOGENOM" id="CLU_444086_0_0_1"/>
<evidence type="ECO:0000313" key="3">
    <source>
        <dbReference type="Proteomes" id="UP000011761"/>
    </source>
</evidence>
<dbReference type="GeneID" id="19107646"/>
<gene>
    <name evidence="2" type="ORF">BAUCODRAFT_121872</name>
</gene>
<dbReference type="OMA" id="HCESEVA"/>
<proteinExistence type="predicted"/>
<protein>
    <submittedName>
        <fullName evidence="2">Uncharacterized protein</fullName>
    </submittedName>
</protein>
<feature type="region of interest" description="Disordered" evidence="1">
    <location>
        <begin position="72"/>
        <end position="120"/>
    </location>
</feature>
<accession>M2LSG5</accession>
<name>M2LSG5_BAUPA</name>
<sequence length="615" mass="67202">MAQESASPAFSELTEFEEVNTPLEAVADLPWSAIPFQSSVTGIAASDGGSSLSTDSNTMHCESEVADGVAETGMERQGGHQTNEDGVNGSADSRDNSPQLERADSPLNLEQPRSDPSDPRVILEKKLEEFKQREMVERAPANITLAEPSHNLEDGPKGPTLLEKALAVAKQTSKGDLLVVFDTKDLAKTVRLSTKSLLLQVPALAEYLRGRPTSKTGEAIDGVHFLVVLEKSKDRSMPVLVPKALDTLAPSAPPEHLPTLFPDNKDLMIKVEDGEDVRPRPVCSEADTVKHSDWVKAYDSFLRIVRLMPDISARSCGLPSDAKIALARIERVVAVAEHYGVMLAAASAFKLLTNDWMTQRTLFGAIAVQPKRWLVLAVKLESELVYKEAFVHLVGQYPSVELDGVAASIVDQIAMMSRDLRYHRYEVDQQLLLTTIKVSAHSGKGKQSDNKQPLREQMVSPFYKTDIYNVVNLWRDWIAEHIDALRAIENGADLATVRDTLFCEHNVSLDGSPAMCLTTAGLYHLIGEGGDAYLPVEELISKCKQNGFKAEADTIRANLKVLKDKAKAIVAPLLASKLQYEAKTALSYVTCVDAGAAPWAGECGEVEETDDMDLD</sequence>